<dbReference type="Proteomes" id="UP001195483">
    <property type="component" value="Unassembled WGS sequence"/>
</dbReference>
<proteinExistence type="predicted"/>
<dbReference type="EMBL" id="JAEAOA010000379">
    <property type="protein sequence ID" value="KAK3593009.1"/>
    <property type="molecule type" value="Genomic_DNA"/>
</dbReference>
<name>A0AAE0VWY4_9BIVA</name>
<organism evidence="2 3">
    <name type="scientific">Potamilus streckersoni</name>
    <dbReference type="NCBI Taxonomy" id="2493646"/>
    <lineage>
        <taxon>Eukaryota</taxon>
        <taxon>Metazoa</taxon>
        <taxon>Spiralia</taxon>
        <taxon>Lophotrochozoa</taxon>
        <taxon>Mollusca</taxon>
        <taxon>Bivalvia</taxon>
        <taxon>Autobranchia</taxon>
        <taxon>Heteroconchia</taxon>
        <taxon>Palaeoheterodonta</taxon>
        <taxon>Unionida</taxon>
        <taxon>Unionoidea</taxon>
        <taxon>Unionidae</taxon>
        <taxon>Ambleminae</taxon>
        <taxon>Lampsilini</taxon>
        <taxon>Potamilus</taxon>
    </lineage>
</organism>
<keyword evidence="1" id="KW-1133">Transmembrane helix</keyword>
<feature type="transmembrane region" description="Helical" evidence="1">
    <location>
        <begin position="6"/>
        <end position="28"/>
    </location>
</feature>
<dbReference type="AlphaFoldDB" id="A0AAE0VWY4"/>
<accession>A0AAE0VWY4</accession>
<reference evidence="2" key="2">
    <citation type="journal article" date="2021" name="Genome Biol. Evol.">
        <title>Developing a high-quality reference genome for a parasitic bivalve with doubly uniparental inheritance (Bivalvia: Unionida).</title>
        <authorList>
            <person name="Smith C.H."/>
        </authorList>
    </citation>
    <scope>NUCLEOTIDE SEQUENCE</scope>
    <source>
        <strain evidence="2">CHS0354</strain>
        <tissue evidence="2">Mantle</tissue>
    </source>
</reference>
<keyword evidence="1" id="KW-0472">Membrane</keyword>
<evidence type="ECO:0000256" key="1">
    <source>
        <dbReference type="SAM" id="Phobius"/>
    </source>
</evidence>
<keyword evidence="1" id="KW-0812">Transmembrane</keyword>
<evidence type="ECO:0000313" key="2">
    <source>
        <dbReference type="EMBL" id="KAK3593009.1"/>
    </source>
</evidence>
<gene>
    <name evidence="2" type="ORF">CHS0354_005363</name>
</gene>
<sequence>MPYIQIFLLSVPNIFVVSIIYPPCYTLLLKEKRVFYFDLYPSERTSVHTSSDVSGNIPAGCRPAVMFRNLWWWGWSRSLMRAKEDMSSWVSYKRFLRIFVHIIYLNPVTDPWVKGQRSEGV</sequence>
<reference evidence="2" key="3">
    <citation type="submission" date="2023-05" db="EMBL/GenBank/DDBJ databases">
        <authorList>
            <person name="Smith C.H."/>
        </authorList>
    </citation>
    <scope>NUCLEOTIDE SEQUENCE</scope>
    <source>
        <strain evidence="2">CHS0354</strain>
        <tissue evidence="2">Mantle</tissue>
    </source>
</reference>
<reference evidence="2" key="1">
    <citation type="journal article" date="2021" name="Genome Biol. Evol.">
        <title>A High-Quality Reference Genome for a Parasitic Bivalve with Doubly Uniparental Inheritance (Bivalvia: Unionida).</title>
        <authorList>
            <person name="Smith C.H."/>
        </authorList>
    </citation>
    <scope>NUCLEOTIDE SEQUENCE</scope>
    <source>
        <strain evidence="2">CHS0354</strain>
    </source>
</reference>
<keyword evidence="3" id="KW-1185">Reference proteome</keyword>
<comment type="caution">
    <text evidence="2">The sequence shown here is derived from an EMBL/GenBank/DDBJ whole genome shotgun (WGS) entry which is preliminary data.</text>
</comment>
<protein>
    <submittedName>
        <fullName evidence="2">Uncharacterized protein</fullName>
    </submittedName>
</protein>
<evidence type="ECO:0000313" key="3">
    <source>
        <dbReference type="Proteomes" id="UP001195483"/>
    </source>
</evidence>